<evidence type="ECO:0000313" key="2">
    <source>
        <dbReference type="Proteomes" id="UP001055185"/>
    </source>
</evidence>
<dbReference type="RefSeq" id="WP_238316371.1">
    <property type="nucleotide sequence ID" value="NZ_BQKV01000027.1"/>
</dbReference>
<reference evidence="1" key="1">
    <citation type="journal article" date="2022" name="Int. J. Syst. Evol. Microbiol.">
        <title>Genome-based, phenotypic and chemotaxonomic classification of Faecalibacterium strains: proposal of three novel species Faecalibacterium duncaniae sp. nov., Faecalibacterium hattorii sp. nov. and Faecalibacterium gallinarum sp. nov. .</title>
        <authorList>
            <person name="Sakamoto M."/>
            <person name="Sakurai N."/>
            <person name="Tanno H."/>
            <person name="Iino T."/>
            <person name="Ohkuma M."/>
            <person name="Endo A."/>
        </authorList>
    </citation>
    <scope>NUCLEOTIDE SEQUENCE</scope>
    <source>
        <strain evidence="1">JCM 17207</strain>
    </source>
</reference>
<dbReference type="EMBL" id="BQKV01000027">
    <property type="protein sequence ID" value="GJN64136.1"/>
    <property type="molecule type" value="Genomic_DNA"/>
</dbReference>
<protein>
    <recommendedName>
        <fullName evidence="3">DNA primase/nucleoside triphosphatase C-terminal domain-containing protein</fullName>
    </recommendedName>
</protein>
<keyword evidence="2" id="KW-1185">Reference proteome</keyword>
<gene>
    <name evidence="1" type="ORF">JCM17207_07610</name>
</gene>
<organism evidence="1 2">
    <name type="scientific">Faecalibacterium gallinarum</name>
    <dbReference type="NCBI Taxonomy" id="2903556"/>
    <lineage>
        <taxon>Bacteria</taxon>
        <taxon>Bacillati</taxon>
        <taxon>Bacillota</taxon>
        <taxon>Clostridia</taxon>
        <taxon>Eubacteriales</taxon>
        <taxon>Oscillospiraceae</taxon>
        <taxon>Faecalibacterium</taxon>
    </lineage>
</organism>
<dbReference type="AlphaFoldDB" id="A0AA37IXI3"/>
<evidence type="ECO:0000313" key="1">
    <source>
        <dbReference type="EMBL" id="GJN64136.1"/>
    </source>
</evidence>
<accession>A0AA37IXI3</accession>
<sequence length="89" mass="10191">MADGNNLDQFMASDKYLRFAEDAAARSTHLFYAYSKWCMENLETPVSQKRFSQFLFKSAGKYNLTFSKHIGGEYRGYKGVSVRPDCALN</sequence>
<name>A0AA37IXI3_9FIRM</name>
<proteinExistence type="predicted"/>
<evidence type="ECO:0008006" key="3">
    <source>
        <dbReference type="Google" id="ProtNLM"/>
    </source>
</evidence>
<comment type="caution">
    <text evidence="1">The sequence shown here is derived from an EMBL/GenBank/DDBJ whole genome shotgun (WGS) entry which is preliminary data.</text>
</comment>
<dbReference type="Proteomes" id="UP001055185">
    <property type="component" value="Unassembled WGS sequence"/>
</dbReference>